<protein>
    <recommendedName>
        <fullName evidence="1">HDOD domain-containing protein</fullName>
    </recommendedName>
</protein>
<sequence length="278" mass="31155">MNVEYLFSKLKQPPVIPQLLQEMITSFNQTNIGLDKIASRIAMDPVITAKVLKMANSVAYSRGQHVESIEQAAIKLGLNKLRSLVIASSLVNNFKRENDFDISEFWRNSFQVAQIAKSIAKQTRLDPEIVFTCSLLHNIGELLIQSALPEEASLIALSQAQGQSRIEAQHAILNFDFTDVGLELTKQWNFTETFSKAIHQQLDPLSYEQASDEAVLIRLAVFVNFATNAGVPASMIIHRFPQALAQHLNIDPEVLLMQLQEIQQQGNELTELLMQEVA</sequence>
<reference evidence="2 3" key="1">
    <citation type="submission" date="2016-11" db="EMBL/GenBank/DDBJ databases">
        <authorList>
            <person name="Klemetsen T."/>
        </authorList>
    </citation>
    <scope>NUCLEOTIDE SEQUENCE [LARGE SCALE GENOMIC DNA]</scope>
    <source>
        <strain evidence="2">MT 2528</strain>
    </source>
</reference>
<dbReference type="EMBL" id="FPLJ01000055">
    <property type="protein sequence ID" value="SGY92959.1"/>
    <property type="molecule type" value="Genomic_DNA"/>
</dbReference>
<evidence type="ECO:0000313" key="3">
    <source>
        <dbReference type="Proteomes" id="UP000182660"/>
    </source>
</evidence>
<dbReference type="InterPro" id="IPR013976">
    <property type="entry name" value="HDOD"/>
</dbReference>
<dbReference type="InterPro" id="IPR052340">
    <property type="entry name" value="RNase_Y/CdgJ"/>
</dbReference>
<dbReference type="RefSeq" id="WP_244534191.1">
    <property type="nucleotide sequence ID" value="NZ_CAWQZC010000151.1"/>
</dbReference>
<dbReference type="Pfam" id="PF08668">
    <property type="entry name" value="HDOD"/>
    <property type="match status" value="1"/>
</dbReference>
<keyword evidence="3" id="KW-1185">Reference proteome</keyword>
<gene>
    <name evidence="2" type="ORF">MT2528_2477</name>
</gene>
<organism evidence="2 3">
    <name type="scientific">Moritella viscosa</name>
    <dbReference type="NCBI Taxonomy" id="80854"/>
    <lineage>
        <taxon>Bacteria</taxon>
        <taxon>Pseudomonadati</taxon>
        <taxon>Pseudomonadota</taxon>
        <taxon>Gammaproteobacteria</taxon>
        <taxon>Alteromonadales</taxon>
        <taxon>Moritellaceae</taxon>
        <taxon>Moritella</taxon>
    </lineage>
</organism>
<evidence type="ECO:0000313" key="2">
    <source>
        <dbReference type="EMBL" id="SGY92959.1"/>
    </source>
</evidence>
<dbReference type="PROSITE" id="PS51833">
    <property type="entry name" value="HDOD"/>
    <property type="match status" value="1"/>
</dbReference>
<evidence type="ECO:0000259" key="1">
    <source>
        <dbReference type="PROSITE" id="PS51833"/>
    </source>
</evidence>
<dbReference type="SUPFAM" id="SSF109604">
    <property type="entry name" value="HD-domain/PDEase-like"/>
    <property type="match status" value="1"/>
</dbReference>
<dbReference type="Gene3D" id="1.10.3210.10">
    <property type="entry name" value="Hypothetical protein af1432"/>
    <property type="match status" value="1"/>
</dbReference>
<comment type="caution">
    <text evidence="2">The sequence shown here is derived from an EMBL/GenBank/DDBJ whole genome shotgun (WGS) entry which is preliminary data.</text>
</comment>
<proteinExistence type="predicted"/>
<dbReference type="PANTHER" id="PTHR33525:SF6">
    <property type="entry name" value="HDOD DOMAIN-CONTAINING PROTEIN"/>
    <property type="match status" value="1"/>
</dbReference>
<dbReference type="PANTHER" id="PTHR33525">
    <property type="match status" value="1"/>
</dbReference>
<dbReference type="GeneID" id="61296333"/>
<accession>A0ABY1HH55</accession>
<dbReference type="Proteomes" id="UP000182660">
    <property type="component" value="Unassembled WGS sequence"/>
</dbReference>
<feature type="domain" description="HDOD" evidence="1">
    <location>
        <begin position="13"/>
        <end position="204"/>
    </location>
</feature>
<name>A0ABY1HH55_9GAMM</name>